<dbReference type="Gene3D" id="1.50.10.10">
    <property type="match status" value="1"/>
</dbReference>
<gene>
    <name evidence="5" type="ORF">KHY36_11455</name>
</gene>
<comment type="similarity">
    <text evidence="1">Belongs to the glycosyl hydrolase 63 family.</text>
</comment>
<evidence type="ECO:0000256" key="2">
    <source>
        <dbReference type="ARBA" id="ARBA00022801"/>
    </source>
</evidence>
<evidence type="ECO:0000313" key="5">
    <source>
        <dbReference type="EMBL" id="MBS5333129.1"/>
    </source>
</evidence>
<dbReference type="InterPro" id="IPR054491">
    <property type="entry name" value="MGH1-like_GH"/>
</dbReference>
<evidence type="ECO:0000259" key="4">
    <source>
        <dbReference type="Pfam" id="PF22422"/>
    </source>
</evidence>
<dbReference type="Pfam" id="PF22422">
    <property type="entry name" value="MGH1-like_GH"/>
    <property type="match status" value="1"/>
</dbReference>
<dbReference type="PANTHER" id="PTHR10412">
    <property type="entry name" value="MANNOSYL-OLIGOSACCHARIDE GLUCOSIDASE"/>
    <property type="match status" value="1"/>
</dbReference>
<accession>A0A943DE18</accession>
<name>A0A943DE18_9FIRM</name>
<feature type="domain" description="Mannosylglycerate hydrolase MGH1-like glycoside hydrolase" evidence="4">
    <location>
        <begin position="526"/>
        <end position="775"/>
    </location>
</feature>
<dbReference type="SUPFAM" id="SSF48208">
    <property type="entry name" value="Six-hairpin glycosidases"/>
    <property type="match status" value="1"/>
</dbReference>
<dbReference type="AlphaFoldDB" id="A0A943DE18"/>
<comment type="caution">
    <text evidence="5">The sequence shown here is derived from an EMBL/GenBank/DDBJ whole genome shotgun (WGS) entry which is preliminary data.</text>
</comment>
<evidence type="ECO:0000313" key="6">
    <source>
        <dbReference type="Proteomes" id="UP000759273"/>
    </source>
</evidence>
<dbReference type="GO" id="GO:0006487">
    <property type="term" value="P:protein N-linked glycosylation"/>
    <property type="evidence" value="ECO:0007669"/>
    <property type="project" value="TreeGrafter"/>
</dbReference>
<protein>
    <recommendedName>
        <fullName evidence="4">Mannosylglycerate hydrolase MGH1-like glycoside hydrolase domain-containing protein</fullName>
    </recommendedName>
</protein>
<dbReference type="InterPro" id="IPR012341">
    <property type="entry name" value="6hp_glycosidase-like_sf"/>
</dbReference>
<dbReference type="Proteomes" id="UP000759273">
    <property type="component" value="Unassembled WGS sequence"/>
</dbReference>
<dbReference type="InterPro" id="IPR008928">
    <property type="entry name" value="6-hairpin_glycosidase_sf"/>
</dbReference>
<reference evidence="5" key="1">
    <citation type="submission" date="2021-02" db="EMBL/GenBank/DDBJ databases">
        <title>Infant gut strain persistence is associated with maternal origin, phylogeny, and functional potential including surface adhesion and iron acquisition.</title>
        <authorList>
            <person name="Lou Y.C."/>
        </authorList>
    </citation>
    <scope>NUCLEOTIDE SEQUENCE</scope>
    <source>
        <strain evidence="5">L3_101_000M1_dasL3_101_000M1_concoct_87</strain>
    </source>
</reference>
<evidence type="ECO:0000256" key="1">
    <source>
        <dbReference type="ARBA" id="ARBA00010833"/>
    </source>
</evidence>
<keyword evidence="2" id="KW-0378">Hydrolase</keyword>
<sequence>MDLEKQKQMPVWGPYSKKYMGLSRVMKESSIPGARFDLVIYPTYANSSVPAPNVTVPSNYHPWQADPEGRYFQYRYELIWKDQLYADVEFFELDEETWGVRVEYHNHTDRPQNCLLNLLSAIEYPQITVNTPVLPEKHDYWKAIDYQNLQFARKRPWDRLNPDGLKKGEVQQKDFVDGVGVGETFYAFMAAHLKLKAFGGDSDDTISFRQEIKNQYRNGVLCVRYQTVNESENVVFATAYGDITFEKTNTTRIAFLELGQLEPGVFQLDLVSKGTNGNGVKLDFFCIVEREDIHEITVTQTKRNVIPDIEETGHTTKYRYHYHEKEIGLTIFNPRVRKRTLHSGCIEDALVTRMSNSDHTYDDLTRSFSNSFQQKHSDDGFYHINVVEAIFLAPNTSKTEYLYVSSTGAQYTQEQLEKKRLLYVEQQQKCCNRAGEPFAFAVRLMKSAIFSNVVYPICRHGCQIIHYTPGKRWDSLYTWDSGMIGIGMLEYSTQKAEYVLDTYLSEKDNQDFAFLFHGSMVPTQFYLFYELLQKLPPEGKARLKQYYPMLRRYYQFFAGKSEGSTTARYKSGLLTVYDYFYNASGMDDYPAQVELHKQKLEHSVAPLCSSVHLVRIAKFMKAIAEYFGYEQDVQQYADDAKQVGDAIVNHAWDEESGYFGYVVHDGNLYAAGILRTETGENYNKGVDGVTPLIAGVTTPEQTQRLLAHLTSQQELFTPVGISTVDQSAGYYYDNGYWNGSVWLPYQYFLWKSMLDLGYGKFAEKIAKTALHAWSQETDFSYNTFELIQIESERGGWFHQFSGLSSPLVVWYHSYYKPGNVTVGFDTWLEEWHFSNDYSSARIRYKTSRVGGLLLAVMNEEYSDYSVTIDGEPAQFAQRIPGTLEIQLLHCQGEVIVQAK</sequence>
<proteinExistence type="inferred from homology"/>
<dbReference type="GO" id="GO:0009311">
    <property type="term" value="P:oligosaccharide metabolic process"/>
    <property type="evidence" value="ECO:0007669"/>
    <property type="project" value="InterPro"/>
</dbReference>
<dbReference type="GO" id="GO:0004573">
    <property type="term" value="F:Glc3Man9GlcNAc2 oligosaccharide glucosidase activity"/>
    <property type="evidence" value="ECO:0007669"/>
    <property type="project" value="InterPro"/>
</dbReference>
<evidence type="ECO:0000256" key="3">
    <source>
        <dbReference type="ARBA" id="ARBA00023295"/>
    </source>
</evidence>
<dbReference type="InterPro" id="IPR004888">
    <property type="entry name" value="Glycoside_hydrolase_63"/>
</dbReference>
<keyword evidence="3" id="KW-0326">Glycosidase</keyword>
<dbReference type="PANTHER" id="PTHR10412:SF11">
    <property type="entry name" value="MANNOSYL-OLIGOSACCHARIDE GLUCOSIDASE"/>
    <property type="match status" value="1"/>
</dbReference>
<organism evidence="5 6">
    <name type="scientific">Subdoligranulum variabile</name>
    <dbReference type="NCBI Taxonomy" id="214851"/>
    <lineage>
        <taxon>Bacteria</taxon>
        <taxon>Bacillati</taxon>
        <taxon>Bacillota</taxon>
        <taxon>Clostridia</taxon>
        <taxon>Eubacteriales</taxon>
        <taxon>Oscillospiraceae</taxon>
        <taxon>Subdoligranulum</taxon>
    </lineage>
</organism>
<dbReference type="EMBL" id="JAGZGG010000031">
    <property type="protein sequence ID" value="MBS5333129.1"/>
    <property type="molecule type" value="Genomic_DNA"/>
</dbReference>